<dbReference type="EMBL" id="LR593886">
    <property type="protein sequence ID" value="VTR99156.1"/>
    <property type="molecule type" value="Genomic_DNA"/>
</dbReference>
<name>A0A6P2DCZ1_9BACT</name>
<reference evidence="2 3" key="1">
    <citation type="submission" date="2019-05" db="EMBL/GenBank/DDBJ databases">
        <authorList>
            <consortium name="Science for Life Laboratories"/>
        </authorList>
    </citation>
    <scope>NUCLEOTIDE SEQUENCE [LARGE SCALE GENOMIC DNA]</scope>
    <source>
        <strain evidence="2">Soil9</strain>
    </source>
</reference>
<accession>A0A6P2DCZ1</accession>
<keyword evidence="3" id="KW-1185">Reference proteome</keyword>
<evidence type="ECO:0000313" key="3">
    <source>
        <dbReference type="Proteomes" id="UP000464178"/>
    </source>
</evidence>
<sequence length="188" mass="20396">MVRPSVIEAHLREMDTESEPSLHTINHALRDLRDRGLAWSHSERGWCLGREQETLPFFTGQSDVPLQTASPPTLQNSPKRASRGASTVAKNVIWVPGESSDYGVVITDAVTEGAVAVTERVGEMQIPTRSGRLRKVPAVRGELLRTEEPYAVVRLPGGHQVRTRILGEWHAAGMSEPGADTQSGSGAA</sequence>
<evidence type="ECO:0000313" key="2">
    <source>
        <dbReference type="EMBL" id="VTR99156.1"/>
    </source>
</evidence>
<dbReference type="KEGG" id="gms:SOIL9_00350"/>
<proteinExistence type="predicted"/>
<gene>
    <name evidence="2" type="ORF">SOIL9_00350</name>
</gene>
<dbReference type="AlphaFoldDB" id="A0A6P2DCZ1"/>
<organism evidence="2 3">
    <name type="scientific">Gemmata massiliana</name>
    <dbReference type="NCBI Taxonomy" id="1210884"/>
    <lineage>
        <taxon>Bacteria</taxon>
        <taxon>Pseudomonadati</taxon>
        <taxon>Planctomycetota</taxon>
        <taxon>Planctomycetia</taxon>
        <taxon>Gemmatales</taxon>
        <taxon>Gemmataceae</taxon>
        <taxon>Gemmata</taxon>
    </lineage>
</organism>
<evidence type="ECO:0000256" key="1">
    <source>
        <dbReference type="SAM" id="MobiDB-lite"/>
    </source>
</evidence>
<feature type="region of interest" description="Disordered" evidence="1">
    <location>
        <begin position="61"/>
        <end position="85"/>
    </location>
</feature>
<protein>
    <submittedName>
        <fullName evidence="2">Uncharacterized protein</fullName>
    </submittedName>
</protein>
<dbReference type="Proteomes" id="UP000464178">
    <property type="component" value="Chromosome"/>
</dbReference>